<dbReference type="Pfam" id="PF02463">
    <property type="entry name" value="SMC_N"/>
    <property type="match status" value="1"/>
</dbReference>
<dbReference type="PANTHER" id="PTHR32182">
    <property type="entry name" value="DNA REPLICATION AND REPAIR PROTEIN RECF"/>
    <property type="match status" value="1"/>
</dbReference>
<dbReference type="InterPro" id="IPR018078">
    <property type="entry name" value="DNA-binding_RecF_CS"/>
</dbReference>
<dbReference type="InterPro" id="IPR001238">
    <property type="entry name" value="DNA-binding_RecF"/>
</dbReference>
<evidence type="ECO:0000259" key="14">
    <source>
        <dbReference type="Pfam" id="PF02463"/>
    </source>
</evidence>
<dbReference type="HAMAP" id="MF_00365">
    <property type="entry name" value="RecF"/>
    <property type="match status" value="1"/>
</dbReference>
<dbReference type="PROSITE" id="PS00617">
    <property type="entry name" value="RECF_1"/>
    <property type="match status" value="1"/>
</dbReference>
<comment type="subcellular location">
    <subcellularLocation>
        <location evidence="1 12 13">Cytoplasm</location>
    </subcellularLocation>
</comment>
<keyword evidence="9 12" id="KW-0238">DNA-binding</keyword>
<keyword evidence="11 12" id="KW-0742">SOS response</keyword>
<keyword evidence="4 12" id="KW-0963">Cytoplasm</keyword>
<dbReference type="CDD" id="cd03242">
    <property type="entry name" value="ABC_RecF"/>
    <property type="match status" value="1"/>
</dbReference>
<evidence type="ECO:0000256" key="11">
    <source>
        <dbReference type="ARBA" id="ARBA00023236"/>
    </source>
</evidence>
<dbReference type="PROSITE" id="PS00618">
    <property type="entry name" value="RECF_2"/>
    <property type="match status" value="1"/>
</dbReference>
<dbReference type="GO" id="GO:0003697">
    <property type="term" value="F:single-stranded DNA binding"/>
    <property type="evidence" value="ECO:0007669"/>
    <property type="project" value="UniProtKB-UniRule"/>
</dbReference>
<evidence type="ECO:0000256" key="5">
    <source>
        <dbReference type="ARBA" id="ARBA00022705"/>
    </source>
</evidence>
<keyword evidence="16" id="KW-1185">Reference proteome</keyword>
<keyword evidence="8 12" id="KW-0067">ATP-binding</keyword>
<evidence type="ECO:0000256" key="3">
    <source>
        <dbReference type="ARBA" id="ARBA00020170"/>
    </source>
</evidence>
<evidence type="ECO:0000256" key="7">
    <source>
        <dbReference type="ARBA" id="ARBA00022763"/>
    </source>
</evidence>
<keyword evidence="5 12" id="KW-0235">DNA replication</keyword>
<dbReference type="EMBL" id="CP014332">
    <property type="protein sequence ID" value="APS40863.1"/>
    <property type="molecule type" value="Genomic_DNA"/>
</dbReference>
<comment type="similarity">
    <text evidence="2 12 13">Belongs to the RecF family.</text>
</comment>
<dbReference type="GO" id="GO:0000731">
    <property type="term" value="P:DNA synthesis involved in DNA repair"/>
    <property type="evidence" value="ECO:0007669"/>
    <property type="project" value="TreeGrafter"/>
</dbReference>
<feature type="domain" description="RecF/RecN/SMC N-terminal" evidence="14">
    <location>
        <begin position="3"/>
        <end position="344"/>
    </location>
</feature>
<comment type="function">
    <text evidence="12 13">The RecF protein is involved in DNA metabolism; it is required for DNA replication and normal SOS inducibility. RecF binds preferentially to single-stranded, linear DNA. It also seems to bind ATP.</text>
</comment>
<reference evidence="15 16" key="1">
    <citation type="submission" date="2016-02" db="EMBL/GenBank/DDBJ databases">
        <title>Complete Genome Sequence of Weissella jogaejeotgali FOL01.</title>
        <authorList>
            <person name="Lee J.-H."/>
            <person name="Ku H.-J."/>
        </authorList>
    </citation>
    <scope>NUCLEOTIDE SEQUENCE [LARGE SCALE GENOMIC DNA]</scope>
    <source>
        <strain evidence="15 16">FOL01</strain>
    </source>
</reference>
<keyword evidence="10 12" id="KW-0234">DNA repair</keyword>
<evidence type="ECO:0000256" key="6">
    <source>
        <dbReference type="ARBA" id="ARBA00022741"/>
    </source>
</evidence>
<dbReference type="GO" id="GO:0006260">
    <property type="term" value="P:DNA replication"/>
    <property type="evidence" value="ECO:0007669"/>
    <property type="project" value="UniProtKB-UniRule"/>
</dbReference>
<gene>
    <name evidence="12" type="primary">recF</name>
    <name evidence="15" type="ORF">FOL01_0004</name>
</gene>
<dbReference type="OrthoDB" id="9803889at2"/>
<sequence>MELMSLKLNNFRNYEALDVSFSSGVNVFLGPNAQGKTNLLEAIYVLALTRSHRTSTDKELISWQAKETQVAGMVARQYSDVPLSLKFTNKGKKARINHLDQAKLANYIGQLNVILFAPEDLELVKGSPSVRRNFIDREFSQMSAKYLYTANQYKDVLKQRNRYLKQLQSKQASDKLYLDVLTEQLVDFASELITRRVVLIKKLDAAAQPIQAAITQNNEQLHIQYVSQLDDESLTDVASVKQEMLARFKKLGEREIIMGTTMLGPHRDDLRFDVNKHDVANFGSQGQQRTTALAVKLAEIELMKEETGEYPVLLLDDVLSELDSDRQTHLLAAMQDKVQTFITTPSLSDVARQLIHEPKIFHVNSGHLIETEDAKAEDTSENN</sequence>
<evidence type="ECO:0000256" key="10">
    <source>
        <dbReference type="ARBA" id="ARBA00023204"/>
    </source>
</evidence>
<dbReference type="InterPro" id="IPR042174">
    <property type="entry name" value="RecF_2"/>
</dbReference>
<accession>A0A1L6R8L8</accession>
<evidence type="ECO:0000256" key="4">
    <source>
        <dbReference type="ARBA" id="ARBA00022490"/>
    </source>
</evidence>
<evidence type="ECO:0000256" key="2">
    <source>
        <dbReference type="ARBA" id="ARBA00008016"/>
    </source>
</evidence>
<evidence type="ECO:0000313" key="16">
    <source>
        <dbReference type="Proteomes" id="UP000185473"/>
    </source>
</evidence>
<evidence type="ECO:0000256" key="1">
    <source>
        <dbReference type="ARBA" id="ARBA00004496"/>
    </source>
</evidence>
<dbReference type="NCBIfam" id="TIGR00611">
    <property type="entry name" value="recf"/>
    <property type="match status" value="1"/>
</dbReference>
<evidence type="ECO:0000313" key="15">
    <source>
        <dbReference type="EMBL" id="APS40863.1"/>
    </source>
</evidence>
<dbReference type="Proteomes" id="UP000185473">
    <property type="component" value="Chromosome"/>
</dbReference>
<dbReference type="KEGG" id="wjo:FOL01_0004"/>
<dbReference type="Gene3D" id="3.40.50.300">
    <property type="entry name" value="P-loop containing nucleotide triphosphate hydrolases"/>
    <property type="match status" value="1"/>
</dbReference>
<dbReference type="SUPFAM" id="SSF52540">
    <property type="entry name" value="P-loop containing nucleoside triphosphate hydrolases"/>
    <property type="match status" value="1"/>
</dbReference>
<keyword evidence="6 12" id="KW-0547">Nucleotide-binding</keyword>
<dbReference type="InterPro" id="IPR003395">
    <property type="entry name" value="RecF/RecN/SMC_N"/>
</dbReference>
<organism evidence="15 16">
    <name type="scientific">Weissella jogaejeotgali</name>
    <dbReference type="NCBI Taxonomy" id="1631871"/>
    <lineage>
        <taxon>Bacteria</taxon>
        <taxon>Bacillati</taxon>
        <taxon>Bacillota</taxon>
        <taxon>Bacilli</taxon>
        <taxon>Lactobacillales</taxon>
        <taxon>Lactobacillaceae</taxon>
        <taxon>Weissella</taxon>
    </lineage>
</organism>
<dbReference type="AlphaFoldDB" id="A0A1L6R8L8"/>
<dbReference type="PANTHER" id="PTHR32182:SF0">
    <property type="entry name" value="DNA REPLICATION AND REPAIR PROTEIN RECF"/>
    <property type="match status" value="1"/>
</dbReference>
<evidence type="ECO:0000256" key="8">
    <source>
        <dbReference type="ARBA" id="ARBA00022840"/>
    </source>
</evidence>
<name>A0A1L6R8L8_9LACO</name>
<dbReference type="Gene3D" id="1.20.1050.90">
    <property type="entry name" value="RecF/RecN/SMC, N-terminal domain"/>
    <property type="match status" value="1"/>
</dbReference>
<dbReference type="STRING" id="1631871.FOL01_0004"/>
<dbReference type="GO" id="GO:0005524">
    <property type="term" value="F:ATP binding"/>
    <property type="evidence" value="ECO:0007669"/>
    <property type="project" value="UniProtKB-UniRule"/>
</dbReference>
<feature type="binding site" evidence="12">
    <location>
        <begin position="30"/>
        <end position="37"/>
    </location>
    <ligand>
        <name>ATP</name>
        <dbReference type="ChEBI" id="CHEBI:30616"/>
    </ligand>
</feature>
<protein>
    <recommendedName>
        <fullName evidence="3 12">DNA replication and repair protein RecF</fullName>
    </recommendedName>
</protein>
<dbReference type="GO" id="GO:0005737">
    <property type="term" value="C:cytoplasm"/>
    <property type="evidence" value="ECO:0007669"/>
    <property type="project" value="UniProtKB-SubCell"/>
</dbReference>
<evidence type="ECO:0000256" key="13">
    <source>
        <dbReference type="RuleBase" id="RU000578"/>
    </source>
</evidence>
<proteinExistence type="inferred from homology"/>
<keyword evidence="7 12" id="KW-0227">DNA damage</keyword>
<dbReference type="GO" id="GO:0006302">
    <property type="term" value="P:double-strand break repair"/>
    <property type="evidence" value="ECO:0007669"/>
    <property type="project" value="TreeGrafter"/>
</dbReference>
<evidence type="ECO:0000256" key="9">
    <source>
        <dbReference type="ARBA" id="ARBA00023125"/>
    </source>
</evidence>
<dbReference type="GO" id="GO:0009432">
    <property type="term" value="P:SOS response"/>
    <property type="evidence" value="ECO:0007669"/>
    <property type="project" value="UniProtKB-UniRule"/>
</dbReference>
<dbReference type="InterPro" id="IPR027417">
    <property type="entry name" value="P-loop_NTPase"/>
</dbReference>
<dbReference type="RefSeq" id="WP_075268727.1">
    <property type="nucleotide sequence ID" value="NZ_CP014332.1"/>
</dbReference>
<evidence type="ECO:0000256" key="12">
    <source>
        <dbReference type="HAMAP-Rule" id="MF_00365"/>
    </source>
</evidence>